<dbReference type="PANTHER" id="PTHR10971">
    <property type="entry name" value="MRNA EXPORT FACTOR AND BUB3"/>
    <property type="match status" value="1"/>
</dbReference>
<keyword evidence="2" id="KW-0677">Repeat</keyword>
<dbReference type="InterPro" id="IPR036322">
    <property type="entry name" value="WD40_repeat_dom_sf"/>
</dbReference>
<protein>
    <recommendedName>
        <fullName evidence="6">Anaphase-promoting complex subunit 4 WD40 domain-containing protein</fullName>
    </recommendedName>
</protein>
<dbReference type="Gene3D" id="2.130.10.10">
    <property type="entry name" value="YVTN repeat-like/Quinoprotein amine dehydrogenase"/>
    <property type="match status" value="1"/>
</dbReference>
<gene>
    <name evidence="4" type="ORF">BB561_003758</name>
</gene>
<dbReference type="InterPro" id="IPR001680">
    <property type="entry name" value="WD40_rpt"/>
</dbReference>
<dbReference type="EMBL" id="MBFR01000158">
    <property type="protein sequence ID" value="PVU92530.1"/>
    <property type="molecule type" value="Genomic_DNA"/>
</dbReference>
<name>A0A2T9YJK2_9FUNG</name>
<feature type="repeat" description="WD" evidence="3">
    <location>
        <begin position="50"/>
        <end position="83"/>
    </location>
</feature>
<proteinExistence type="predicted"/>
<dbReference type="OrthoDB" id="10262475at2759"/>
<dbReference type="PROSITE" id="PS50082">
    <property type="entry name" value="WD_REPEATS_2"/>
    <property type="match status" value="3"/>
</dbReference>
<keyword evidence="5" id="KW-1185">Reference proteome</keyword>
<dbReference type="AlphaFoldDB" id="A0A2T9YJK2"/>
<dbReference type="Pfam" id="PF00400">
    <property type="entry name" value="WD40"/>
    <property type="match status" value="4"/>
</dbReference>
<evidence type="ECO:0000313" key="5">
    <source>
        <dbReference type="Proteomes" id="UP000245383"/>
    </source>
</evidence>
<comment type="caution">
    <text evidence="4">The sequence shown here is derived from an EMBL/GenBank/DDBJ whole genome shotgun (WGS) entry which is preliminary data.</text>
</comment>
<dbReference type="PROSITE" id="PS50294">
    <property type="entry name" value="WD_REPEATS_REGION"/>
    <property type="match status" value="1"/>
</dbReference>
<dbReference type="InterPro" id="IPR020472">
    <property type="entry name" value="WD40_PAC1"/>
</dbReference>
<dbReference type="Proteomes" id="UP000245383">
    <property type="component" value="Unassembled WGS sequence"/>
</dbReference>
<dbReference type="PROSITE" id="PS00678">
    <property type="entry name" value="WD_REPEATS_1"/>
    <property type="match status" value="1"/>
</dbReference>
<dbReference type="SMART" id="SM00320">
    <property type="entry name" value="WD40"/>
    <property type="match status" value="5"/>
</dbReference>
<reference evidence="4 5" key="1">
    <citation type="journal article" date="2018" name="MBio">
        <title>Comparative Genomics Reveals the Core Gene Toolbox for the Fungus-Insect Symbiosis.</title>
        <authorList>
            <person name="Wang Y."/>
            <person name="Stata M."/>
            <person name="Wang W."/>
            <person name="Stajich J.E."/>
            <person name="White M.M."/>
            <person name="Moncalvo J.M."/>
        </authorList>
    </citation>
    <scope>NUCLEOTIDE SEQUENCE [LARGE SCALE GENOMIC DNA]</scope>
    <source>
        <strain evidence="4 5">SWE-8-4</strain>
    </source>
</reference>
<keyword evidence="1 3" id="KW-0853">WD repeat</keyword>
<sequence length="341" mass="37384">MSEYKLNSPPTDCTSAVEFHPLNPELLLATSWDKTVRLYNTDSNALVDSHQRHSGAILAGCFSSSGKQIFSGGLDKKLFLWELGTNAYELGAHDMAVSSLAYSSEHELAVSGSWDKTVRLWDSHSATALVETLSVPERVYSLALSGHTLVAALANRQFALFDMRNRAAPFLQAQTEGQPPLTNAYSSDGTLQAQNIKRSMLKYPTRRVALVPGGTTGLVYSSIEGRVAVEYFNEPAKNYAFKCHRRKVTPSDQADYPELDPLSESNIDLVFPVNALAFHPKHGTFVTGGSDGIVNLWDGNNKKRLKQYGPYTQGISALYFNSSGNKLAIASSYTFDQGDKQ</sequence>
<dbReference type="InterPro" id="IPR019775">
    <property type="entry name" value="WD40_repeat_CS"/>
</dbReference>
<evidence type="ECO:0008006" key="6">
    <source>
        <dbReference type="Google" id="ProtNLM"/>
    </source>
</evidence>
<accession>A0A2T9YJK2</accession>
<evidence type="ECO:0000313" key="4">
    <source>
        <dbReference type="EMBL" id="PVU92530.1"/>
    </source>
</evidence>
<feature type="repeat" description="WD" evidence="3">
    <location>
        <begin position="90"/>
        <end position="131"/>
    </location>
</feature>
<dbReference type="InterPro" id="IPR015943">
    <property type="entry name" value="WD40/YVTN_repeat-like_dom_sf"/>
</dbReference>
<evidence type="ECO:0000256" key="1">
    <source>
        <dbReference type="ARBA" id="ARBA00022574"/>
    </source>
</evidence>
<organism evidence="4 5">
    <name type="scientific">Smittium simulii</name>
    <dbReference type="NCBI Taxonomy" id="133385"/>
    <lineage>
        <taxon>Eukaryota</taxon>
        <taxon>Fungi</taxon>
        <taxon>Fungi incertae sedis</taxon>
        <taxon>Zoopagomycota</taxon>
        <taxon>Kickxellomycotina</taxon>
        <taxon>Harpellomycetes</taxon>
        <taxon>Harpellales</taxon>
        <taxon>Legeriomycetaceae</taxon>
        <taxon>Smittium</taxon>
    </lineage>
</organism>
<dbReference type="STRING" id="133385.A0A2T9YJK2"/>
<evidence type="ECO:0000256" key="2">
    <source>
        <dbReference type="ARBA" id="ARBA00022737"/>
    </source>
</evidence>
<dbReference type="PRINTS" id="PR00320">
    <property type="entry name" value="GPROTEINBRPT"/>
</dbReference>
<evidence type="ECO:0000256" key="3">
    <source>
        <dbReference type="PROSITE-ProRule" id="PRU00221"/>
    </source>
</evidence>
<feature type="repeat" description="WD" evidence="3">
    <location>
        <begin position="273"/>
        <end position="307"/>
    </location>
</feature>
<dbReference type="SUPFAM" id="SSF50978">
    <property type="entry name" value="WD40 repeat-like"/>
    <property type="match status" value="1"/>
</dbReference>